<feature type="compositionally biased region" description="Low complexity" evidence="1">
    <location>
        <begin position="399"/>
        <end position="408"/>
    </location>
</feature>
<dbReference type="OrthoDB" id="64281at2759"/>
<organism evidence="5 6">
    <name type="scientific">Phytophthora rubi</name>
    <dbReference type="NCBI Taxonomy" id="129364"/>
    <lineage>
        <taxon>Eukaryota</taxon>
        <taxon>Sar</taxon>
        <taxon>Stramenopiles</taxon>
        <taxon>Oomycota</taxon>
        <taxon>Peronosporomycetes</taxon>
        <taxon>Peronosporales</taxon>
        <taxon>Peronosporaceae</taxon>
        <taxon>Phytophthora</taxon>
    </lineage>
</organism>
<feature type="chain" id="PRO_5036380106" description="DUF7492 domain-containing protein" evidence="2">
    <location>
        <begin position="27"/>
        <end position="416"/>
    </location>
</feature>
<dbReference type="InterPro" id="IPR055915">
    <property type="entry name" value="DUF7492"/>
</dbReference>
<feature type="compositionally biased region" description="Low complexity" evidence="1">
    <location>
        <begin position="362"/>
        <end position="389"/>
    </location>
</feature>
<feature type="signal peptide" evidence="2">
    <location>
        <begin position="1"/>
        <end position="26"/>
    </location>
</feature>
<evidence type="ECO:0000313" key="4">
    <source>
        <dbReference type="EMBL" id="KAE9021693.1"/>
    </source>
</evidence>
<gene>
    <name evidence="5" type="ORF">PR001_g11755</name>
    <name evidence="4" type="ORF">PR002_g12179</name>
</gene>
<dbReference type="EMBL" id="QXFV01000735">
    <property type="protein sequence ID" value="KAE9028361.1"/>
    <property type="molecule type" value="Genomic_DNA"/>
</dbReference>
<evidence type="ECO:0000313" key="7">
    <source>
        <dbReference type="Proteomes" id="UP000435112"/>
    </source>
</evidence>
<feature type="domain" description="DUF7492" evidence="3">
    <location>
        <begin position="59"/>
        <end position="260"/>
    </location>
</feature>
<accession>A0A6A3M7Y5</accession>
<evidence type="ECO:0000313" key="5">
    <source>
        <dbReference type="EMBL" id="KAE9028361.1"/>
    </source>
</evidence>
<feature type="region of interest" description="Disordered" evidence="1">
    <location>
        <begin position="249"/>
        <end position="302"/>
    </location>
</feature>
<protein>
    <recommendedName>
        <fullName evidence="3">DUF7492 domain-containing protein</fullName>
    </recommendedName>
</protein>
<dbReference type="EMBL" id="QXFU01000757">
    <property type="protein sequence ID" value="KAE9021693.1"/>
    <property type="molecule type" value="Genomic_DNA"/>
</dbReference>
<proteinExistence type="predicted"/>
<feature type="region of interest" description="Disordered" evidence="1">
    <location>
        <begin position="318"/>
        <end position="416"/>
    </location>
</feature>
<name>A0A6A3M7Y5_9STRA</name>
<feature type="compositionally biased region" description="Pro residues" evidence="1">
    <location>
        <begin position="281"/>
        <end position="299"/>
    </location>
</feature>
<dbReference type="Pfam" id="PF24320">
    <property type="entry name" value="DUF7492"/>
    <property type="match status" value="1"/>
</dbReference>
<evidence type="ECO:0000256" key="1">
    <source>
        <dbReference type="SAM" id="MobiDB-lite"/>
    </source>
</evidence>
<evidence type="ECO:0000313" key="6">
    <source>
        <dbReference type="Proteomes" id="UP000429607"/>
    </source>
</evidence>
<keyword evidence="2" id="KW-0732">Signal</keyword>
<evidence type="ECO:0000256" key="2">
    <source>
        <dbReference type="SAM" id="SignalP"/>
    </source>
</evidence>
<dbReference type="Proteomes" id="UP000429607">
    <property type="component" value="Unassembled WGS sequence"/>
</dbReference>
<feature type="compositionally biased region" description="Low complexity" evidence="1">
    <location>
        <begin position="327"/>
        <end position="354"/>
    </location>
</feature>
<comment type="caution">
    <text evidence="5">The sequence shown here is derived from an EMBL/GenBank/DDBJ whole genome shotgun (WGS) entry which is preliminary data.</text>
</comment>
<reference evidence="6 7" key="1">
    <citation type="submission" date="2018-09" db="EMBL/GenBank/DDBJ databases">
        <title>Genomic investigation of the strawberry pathogen Phytophthora fragariae indicates pathogenicity is determined by transcriptional variation in three key races.</title>
        <authorList>
            <person name="Adams T.M."/>
            <person name="Armitage A.D."/>
            <person name="Sobczyk M.K."/>
            <person name="Bates H.J."/>
            <person name="Dunwell J.M."/>
            <person name="Nellist C.F."/>
            <person name="Harrison R.J."/>
        </authorList>
    </citation>
    <scope>NUCLEOTIDE SEQUENCE [LARGE SCALE GENOMIC DNA]</scope>
    <source>
        <strain evidence="5 6">SCRP249</strain>
        <strain evidence="4 7">SCRP324</strain>
    </source>
</reference>
<dbReference type="Proteomes" id="UP000435112">
    <property type="component" value="Unassembled WGS sequence"/>
</dbReference>
<dbReference type="PANTHER" id="PTHR36493">
    <property type="entry name" value="NEUROBLAST DIFFERENTIATION-ASSOCIATED PROTEIN AHNAK-LIKE PROTEIN"/>
    <property type="match status" value="1"/>
</dbReference>
<dbReference type="AlphaFoldDB" id="A0A6A3M7Y5"/>
<dbReference type="PRINTS" id="PR01217">
    <property type="entry name" value="PRICHEXTENSN"/>
</dbReference>
<sequence>MVSVVSSRTALVPFVLLSVARHLTEAHTWIDCFDTDSSKLYDQSASYIFGGAGGNGFCAGYGAGYPGRGETDIGTEYTHKVLKNDVEAGAPVCEDVGTNTYSDWRKRLSVVPGQTAYFAYLPNGHIVKDKKGVGSQHGVYWTGQVGTSLKSTLDMKPENLLDGHTMDYDDGRCGETFDYNGNPSNRAGDGKPCIGSFVVPAGTAPGIYSMVWYWTFWLDNQSAYKDQEMAKGYFGAAYSTCFEVEVTSGDGGNTSTTQQPGTVAPYNPTQGLVGAEADPMAPTPPPAVTPAPAPAPTPPIVQAAAPPAEIPAATPALTAPAAPPAEVPAGSEVTPAPTVPEATPAPTSPEATPAPDTPPAEVPAAPEVTPAPAVLEVTPAPTAPMETPAPTTPIPETPATPTSGSTSSVCRRRMRS</sequence>
<dbReference type="PANTHER" id="PTHR36493:SF3">
    <property type="entry name" value="CHITIN-BINDING TYPE-4 DOMAIN-CONTAINING PROTEIN"/>
    <property type="match status" value="1"/>
</dbReference>
<evidence type="ECO:0000259" key="3">
    <source>
        <dbReference type="Pfam" id="PF24320"/>
    </source>
</evidence>